<organism evidence="2 3">
    <name type="scientific">Delftia acidovorans</name>
    <name type="common">Pseudomonas acidovorans</name>
    <name type="synonym">Comamonas acidovorans</name>
    <dbReference type="NCBI Taxonomy" id="80866"/>
    <lineage>
        <taxon>Bacteria</taxon>
        <taxon>Pseudomonadati</taxon>
        <taxon>Pseudomonadota</taxon>
        <taxon>Betaproteobacteria</taxon>
        <taxon>Burkholderiales</taxon>
        <taxon>Comamonadaceae</taxon>
        <taxon>Delftia</taxon>
    </lineage>
</organism>
<gene>
    <name evidence="2" type="ORF">I6G66_06390</name>
</gene>
<evidence type="ECO:0000313" key="2">
    <source>
        <dbReference type="EMBL" id="QPS09646.1"/>
    </source>
</evidence>
<dbReference type="InterPro" id="IPR009679">
    <property type="entry name" value="Phage_186_CII-like"/>
</dbReference>
<dbReference type="Pfam" id="PF06892">
    <property type="entry name" value="Phage_CP76"/>
    <property type="match status" value="1"/>
</dbReference>
<dbReference type="Proteomes" id="UP000594778">
    <property type="component" value="Chromosome"/>
</dbReference>
<accession>A0A7T2S634</accession>
<evidence type="ECO:0000313" key="3">
    <source>
        <dbReference type="Proteomes" id="UP000594778"/>
    </source>
</evidence>
<protein>
    <submittedName>
        <fullName evidence="2">Transcriptional regulator</fullName>
    </submittedName>
</protein>
<name>A0A7T2S634_DELAC</name>
<reference evidence="2 3" key="1">
    <citation type="submission" date="2020-12" db="EMBL/GenBank/DDBJ databases">
        <title>FDA dAtabase for Regulatory Grade micrObial Sequences (FDA-ARGOS): Supporting development and validation of Infectious Disease Dx tests.</title>
        <authorList>
            <person name="Sproer C."/>
            <person name="Gronow S."/>
            <person name="Severitt S."/>
            <person name="Schroder I."/>
            <person name="Tallon L."/>
            <person name="Sadzewicz L."/>
            <person name="Zhao X."/>
            <person name="Boylan J."/>
            <person name="Ott S."/>
            <person name="Bowen H."/>
            <person name="Vavikolanu K."/>
            <person name="Mehta A."/>
            <person name="Aluvathingal J."/>
            <person name="Nadendla S."/>
            <person name="Lowell S."/>
            <person name="Myers T."/>
            <person name="Yan Y."/>
            <person name="Sichtig H."/>
        </authorList>
    </citation>
    <scope>NUCLEOTIDE SEQUENCE [LARGE SCALE GENOMIC DNA]</scope>
    <source>
        <strain evidence="2 3">FDAARGOS_909</strain>
    </source>
</reference>
<keyword evidence="1" id="KW-0175">Coiled coil</keyword>
<dbReference type="GO" id="GO:0003677">
    <property type="term" value="F:DNA binding"/>
    <property type="evidence" value="ECO:0007669"/>
    <property type="project" value="InterPro"/>
</dbReference>
<dbReference type="EMBL" id="CP065668">
    <property type="protein sequence ID" value="QPS09646.1"/>
    <property type="molecule type" value="Genomic_DNA"/>
</dbReference>
<proteinExistence type="predicted"/>
<sequence>MSALDALRRGVDHFPGGRAVVAVRLGKTDEVLRKELSGASSHKLGAVDALAITSLLREAAMPHCYDYAAYVAGEAGGRFELMEACRAVMASPVDKVSKLVLETSHITSAVIEAMQDGVISDNELAQIEREIAEAEEVLRKLRQAARAVNAAGKPREMNEAQGAKE</sequence>
<dbReference type="AlphaFoldDB" id="A0A7T2S634"/>
<evidence type="ECO:0000256" key="1">
    <source>
        <dbReference type="SAM" id="Coils"/>
    </source>
</evidence>
<feature type="coiled-coil region" evidence="1">
    <location>
        <begin position="124"/>
        <end position="151"/>
    </location>
</feature>
<dbReference type="RefSeq" id="WP_197956496.1">
    <property type="nucleotide sequence ID" value="NZ_CP065668.1"/>
</dbReference>